<dbReference type="Proteomes" id="UP000001822">
    <property type="component" value="Chromosome"/>
</dbReference>
<feature type="transmembrane region" description="Helical" evidence="1">
    <location>
        <begin position="258"/>
        <end position="277"/>
    </location>
</feature>
<dbReference type="RefSeq" id="WP_011584475.1">
    <property type="nucleotide sequence ID" value="NC_008255.1"/>
</dbReference>
<dbReference type="AlphaFoldDB" id="A0A6N4SPW1"/>
<accession>A0A6N4SPW1</accession>
<feature type="transmembrane region" description="Helical" evidence="1">
    <location>
        <begin position="84"/>
        <end position="104"/>
    </location>
</feature>
<feature type="transmembrane region" description="Helical" evidence="1">
    <location>
        <begin position="116"/>
        <end position="137"/>
    </location>
</feature>
<evidence type="ECO:0000313" key="2">
    <source>
        <dbReference type="EMBL" id="ABG58360.1"/>
    </source>
</evidence>
<proteinExistence type="predicted"/>
<reference evidence="2 3" key="1">
    <citation type="journal article" date="2007" name="Appl. Environ. Microbiol.">
        <title>Genome sequence of the cellulolytic gliding bacterium Cytophaga hutchinsonii.</title>
        <authorList>
            <person name="Xie G."/>
            <person name="Bruce D.C."/>
            <person name="Challacombe J.F."/>
            <person name="Chertkov O."/>
            <person name="Detter J.C."/>
            <person name="Gilna P."/>
            <person name="Han C.S."/>
            <person name="Lucas S."/>
            <person name="Misra M."/>
            <person name="Myers G.L."/>
            <person name="Richardson P."/>
            <person name="Tapia R."/>
            <person name="Thayer N."/>
            <person name="Thompson L.S."/>
            <person name="Brettin T.S."/>
            <person name="Henrissat B."/>
            <person name="Wilson D.B."/>
            <person name="McBride M.J."/>
        </authorList>
    </citation>
    <scope>NUCLEOTIDE SEQUENCE [LARGE SCALE GENOMIC DNA]</scope>
    <source>
        <strain evidence="3">ATCC 33406 / DSM 1761 / CIP 103989 / NBRC 15051 / NCIMB 9469 / D465</strain>
    </source>
</reference>
<feature type="transmembrane region" description="Helical" evidence="1">
    <location>
        <begin position="311"/>
        <end position="330"/>
    </location>
</feature>
<name>A0A6N4SPW1_CYTH3</name>
<keyword evidence="1" id="KW-0812">Transmembrane</keyword>
<keyword evidence="1" id="KW-1133">Transmembrane helix</keyword>
<feature type="transmembrane region" description="Helical" evidence="1">
    <location>
        <begin position="178"/>
        <end position="195"/>
    </location>
</feature>
<dbReference type="EMBL" id="CP000383">
    <property type="protein sequence ID" value="ABG58360.1"/>
    <property type="molecule type" value="Genomic_DNA"/>
</dbReference>
<evidence type="ECO:0000256" key="1">
    <source>
        <dbReference type="SAM" id="Phobius"/>
    </source>
</evidence>
<feature type="transmembrane region" description="Helical" evidence="1">
    <location>
        <begin position="289"/>
        <end position="305"/>
    </location>
</feature>
<organism evidence="2 3">
    <name type="scientific">Cytophaga hutchinsonii (strain ATCC 33406 / DSM 1761 / CIP 103989 / NBRC 15051 / NCIMB 9469 / D465)</name>
    <dbReference type="NCBI Taxonomy" id="269798"/>
    <lineage>
        <taxon>Bacteria</taxon>
        <taxon>Pseudomonadati</taxon>
        <taxon>Bacteroidota</taxon>
        <taxon>Cytophagia</taxon>
        <taxon>Cytophagales</taxon>
        <taxon>Cytophagaceae</taxon>
        <taxon>Cytophaga</taxon>
    </lineage>
</organism>
<sequence length="338" mass="37910">MTRFLLTYLFCLAIIIGPAYSMYVHYDFSHSSDTESYLAMSDGDYNVNPVHRYRFVIPFAAKIIAIPLQAVYAKLWPHRAESLWPFQLAYFIINSFITAFYGWLVYRLLRLYSNRLAAVLIALAAVLTSRWVAYIAGLPLTDSLYLVAIAALLYSIKTNNLMLFSITVLSGALAKESFLLFAPLIIFAGPGTWYLRAGLVAGSLLILFGEHALIDCWLPMQETAAVSKETLVEIFIRHVHKTTTTIGELASVRGLGEIFTVFGIFTFILIYGALNSSCRTIWKTAVEKYYWIFFGCILVHALISGDAARMFYFGSALYAILIALTAEHLLTHLAAKKL</sequence>
<evidence type="ECO:0000313" key="3">
    <source>
        <dbReference type="Proteomes" id="UP000001822"/>
    </source>
</evidence>
<protein>
    <submittedName>
        <fullName evidence="2">Uncharacterized protein</fullName>
    </submittedName>
</protein>
<dbReference type="KEGG" id="chu:CHU_1083"/>
<gene>
    <name evidence="2" type="ordered locus">CHU_1083</name>
</gene>
<keyword evidence="3" id="KW-1185">Reference proteome</keyword>
<keyword evidence="1" id="KW-0472">Membrane</keyword>
<feature type="transmembrane region" description="Helical" evidence="1">
    <location>
        <begin position="143"/>
        <end position="166"/>
    </location>
</feature>